<comment type="caution">
    <text evidence="1">The sequence shown here is derived from an EMBL/GenBank/DDBJ whole genome shotgun (WGS) entry which is preliminary data.</text>
</comment>
<dbReference type="Proteomes" id="UP000475582">
    <property type="component" value="Unassembled WGS sequence"/>
</dbReference>
<dbReference type="OrthoDB" id="8576337at2"/>
<gene>
    <name evidence="1" type="ORF">GM676_24900</name>
</gene>
<dbReference type="RefSeq" id="WP_155466903.1">
    <property type="nucleotide sequence ID" value="NZ_WNKY01000041.1"/>
</dbReference>
<proteinExistence type="predicted"/>
<evidence type="ECO:0000313" key="2">
    <source>
        <dbReference type="Proteomes" id="UP000475582"/>
    </source>
</evidence>
<name>A0A6L6PQ45_9BURK</name>
<dbReference type="AlphaFoldDB" id="A0A6L6PQ45"/>
<keyword evidence="2" id="KW-1185">Reference proteome</keyword>
<dbReference type="EMBL" id="WNKY01000041">
    <property type="protein sequence ID" value="MTV40807.1"/>
    <property type="molecule type" value="Genomic_DNA"/>
</dbReference>
<reference evidence="1 2" key="1">
    <citation type="submission" date="2019-11" db="EMBL/GenBank/DDBJ databases">
        <title>Type strains purchased from KCTC, JCM and DSMZ.</title>
        <authorList>
            <person name="Lu H."/>
        </authorList>
    </citation>
    <scope>NUCLEOTIDE SEQUENCE [LARGE SCALE GENOMIC DNA]</scope>
    <source>
        <strain evidence="1 2">KCTC 22382</strain>
    </source>
</reference>
<protein>
    <submittedName>
        <fullName evidence="1">Uncharacterized protein</fullName>
    </submittedName>
</protein>
<sequence length="245" mass="28567">MSSSTDLSSWRQRQIAMLYRYTSLDYMKALDDMLSRVIEGRLIPAIEQSLASSYTEVMSSQQRTHNDPQLWERNMRDILAEMRQLLRDDIAARCRGHYRAGSLGHFFKQVAHADIYEGYRMSDEFHVCEHFVSKYSDPIESILVEHLRQQPPEDRWFTRHLAQHLLDQPDLPQLRVRTDVSARSGESPPRAGVYIRQDDPNAAPQFAWPEKDRGQLIDSGIFGDDSVAARPRDWYYVELEHKADI</sequence>
<accession>A0A6L6PQ45</accession>
<organism evidence="1 2">
    <name type="scientific">Duganella radicis</name>
    <dbReference type="NCBI Taxonomy" id="551988"/>
    <lineage>
        <taxon>Bacteria</taxon>
        <taxon>Pseudomonadati</taxon>
        <taxon>Pseudomonadota</taxon>
        <taxon>Betaproteobacteria</taxon>
        <taxon>Burkholderiales</taxon>
        <taxon>Oxalobacteraceae</taxon>
        <taxon>Telluria group</taxon>
        <taxon>Duganella</taxon>
    </lineage>
</organism>
<evidence type="ECO:0000313" key="1">
    <source>
        <dbReference type="EMBL" id="MTV40807.1"/>
    </source>
</evidence>